<dbReference type="FunFam" id="3.40.50.980:FF:000001">
    <property type="entry name" value="Non-ribosomal peptide synthetase"/>
    <property type="match status" value="1"/>
</dbReference>
<dbReference type="SUPFAM" id="SSF47336">
    <property type="entry name" value="ACP-like"/>
    <property type="match status" value="1"/>
</dbReference>
<evidence type="ECO:0000313" key="5">
    <source>
        <dbReference type="EMBL" id="SMO96322.1"/>
    </source>
</evidence>
<dbReference type="InterPro" id="IPR010071">
    <property type="entry name" value="AA_adenyl_dom"/>
</dbReference>
<dbReference type="FunFam" id="1.10.1200.10:FF:000005">
    <property type="entry name" value="Nonribosomal peptide synthetase 1"/>
    <property type="match status" value="1"/>
</dbReference>
<evidence type="ECO:0000256" key="1">
    <source>
        <dbReference type="ARBA" id="ARBA00001957"/>
    </source>
</evidence>
<organism evidence="5 6">
    <name type="scientific">Flavobacterium nitrogenifigens</name>
    <dbReference type="NCBI Taxonomy" id="1617283"/>
    <lineage>
        <taxon>Bacteria</taxon>
        <taxon>Pseudomonadati</taxon>
        <taxon>Bacteroidota</taxon>
        <taxon>Flavobacteriia</taxon>
        <taxon>Flavobacteriales</taxon>
        <taxon>Flavobacteriaceae</taxon>
        <taxon>Flavobacterium</taxon>
    </lineage>
</organism>
<dbReference type="Pfam" id="PF00501">
    <property type="entry name" value="AMP-binding"/>
    <property type="match status" value="1"/>
</dbReference>
<accession>A0A521FJC2</accession>
<dbReference type="FunFam" id="2.30.38.10:FF:000001">
    <property type="entry name" value="Non-ribosomal peptide synthetase PvdI"/>
    <property type="match status" value="1"/>
</dbReference>
<dbReference type="InterPro" id="IPR036736">
    <property type="entry name" value="ACP-like_sf"/>
</dbReference>
<dbReference type="Gene3D" id="3.30.559.30">
    <property type="entry name" value="Nonribosomal peptide synthetase, condensation domain"/>
    <property type="match status" value="1"/>
</dbReference>
<evidence type="ECO:0000259" key="4">
    <source>
        <dbReference type="PROSITE" id="PS50075"/>
    </source>
</evidence>
<dbReference type="PANTHER" id="PTHR45527:SF1">
    <property type="entry name" value="FATTY ACID SYNTHASE"/>
    <property type="match status" value="1"/>
</dbReference>
<dbReference type="Gene3D" id="3.30.300.30">
    <property type="match status" value="1"/>
</dbReference>
<gene>
    <name evidence="5" type="ORF">SAMN06265220_1183</name>
</gene>
<dbReference type="GO" id="GO:0003824">
    <property type="term" value="F:catalytic activity"/>
    <property type="evidence" value="ECO:0007669"/>
    <property type="project" value="InterPro"/>
</dbReference>
<dbReference type="GO" id="GO:0031177">
    <property type="term" value="F:phosphopantetheine binding"/>
    <property type="evidence" value="ECO:0007669"/>
    <property type="project" value="TreeGrafter"/>
</dbReference>
<dbReference type="GO" id="GO:0043041">
    <property type="term" value="P:amino acid activation for nonribosomal peptide biosynthetic process"/>
    <property type="evidence" value="ECO:0007669"/>
    <property type="project" value="TreeGrafter"/>
</dbReference>
<dbReference type="NCBIfam" id="TIGR01733">
    <property type="entry name" value="AA-adenyl-dom"/>
    <property type="match status" value="1"/>
</dbReference>
<dbReference type="InterPro" id="IPR025110">
    <property type="entry name" value="AMP-bd_C"/>
</dbReference>
<keyword evidence="3" id="KW-0597">Phosphoprotein</keyword>
<dbReference type="EMBL" id="FXTQ01000018">
    <property type="protein sequence ID" value="SMO96322.1"/>
    <property type="molecule type" value="Genomic_DNA"/>
</dbReference>
<dbReference type="Pfam" id="PF13193">
    <property type="entry name" value="AMP-binding_C"/>
    <property type="match status" value="1"/>
</dbReference>
<dbReference type="InterPro" id="IPR009081">
    <property type="entry name" value="PP-bd_ACP"/>
</dbReference>
<dbReference type="Gene3D" id="1.10.1200.10">
    <property type="entry name" value="ACP-like"/>
    <property type="match status" value="1"/>
</dbReference>
<keyword evidence="6" id="KW-1185">Reference proteome</keyword>
<evidence type="ECO:0000313" key="6">
    <source>
        <dbReference type="Proteomes" id="UP000319267"/>
    </source>
</evidence>
<dbReference type="PRINTS" id="PR00154">
    <property type="entry name" value="AMPBINDING"/>
</dbReference>
<dbReference type="RefSeq" id="WP_142479145.1">
    <property type="nucleotide sequence ID" value="NZ_FXTQ01000018.1"/>
</dbReference>
<dbReference type="InterPro" id="IPR006162">
    <property type="entry name" value="Ppantetheine_attach_site"/>
</dbReference>
<name>A0A521FJC2_9FLAO</name>
<dbReference type="PROSITE" id="PS50075">
    <property type="entry name" value="CARRIER"/>
    <property type="match status" value="1"/>
</dbReference>
<dbReference type="Proteomes" id="UP000319267">
    <property type="component" value="Unassembled WGS sequence"/>
</dbReference>
<dbReference type="PROSITE" id="PS00012">
    <property type="entry name" value="PHOSPHOPANTETHEINE"/>
    <property type="match status" value="1"/>
</dbReference>
<comment type="cofactor">
    <cofactor evidence="1">
        <name>pantetheine 4'-phosphate</name>
        <dbReference type="ChEBI" id="CHEBI:47942"/>
    </cofactor>
</comment>
<dbReference type="PROSITE" id="PS00455">
    <property type="entry name" value="AMP_BINDING"/>
    <property type="match status" value="1"/>
</dbReference>
<dbReference type="InterPro" id="IPR020459">
    <property type="entry name" value="AMP-binding"/>
</dbReference>
<dbReference type="GO" id="GO:0005829">
    <property type="term" value="C:cytosol"/>
    <property type="evidence" value="ECO:0007669"/>
    <property type="project" value="TreeGrafter"/>
</dbReference>
<dbReference type="OrthoDB" id="9778690at2"/>
<dbReference type="Gene3D" id="2.30.38.10">
    <property type="entry name" value="Luciferase, Domain 3"/>
    <property type="match status" value="1"/>
</dbReference>
<dbReference type="AlphaFoldDB" id="A0A521FJC2"/>
<evidence type="ECO:0000256" key="3">
    <source>
        <dbReference type="ARBA" id="ARBA00022553"/>
    </source>
</evidence>
<dbReference type="SUPFAM" id="SSF56801">
    <property type="entry name" value="Acetyl-CoA synthetase-like"/>
    <property type="match status" value="1"/>
</dbReference>
<protein>
    <submittedName>
        <fullName evidence="5">Amino acid adenylation domain-containing protein</fullName>
    </submittedName>
</protein>
<dbReference type="Pfam" id="PF00668">
    <property type="entry name" value="Condensation"/>
    <property type="match status" value="1"/>
</dbReference>
<keyword evidence="2" id="KW-0596">Phosphopantetheine</keyword>
<dbReference type="InterPro" id="IPR045851">
    <property type="entry name" value="AMP-bd_C_sf"/>
</dbReference>
<feature type="domain" description="Carrier" evidence="4">
    <location>
        <begin position="597"/>
        <end position="672"/>
    </location>
</feature>
<dbReference type="Gene3D" id="3.40.50.980">
    <property type="match status" value="2"/>
</dbReference>
<feature type="non-terminal residue" evidence="5">
    <location>
        <position position="1"/>
    </location>
</feature>
<dbReference type="InterPro" id="IPR000873">
    <property type="entry name" value="AMP-dep_synth/lig_dom"/>
</dbReference>
<proteinExistence type="predicted"/>
<dbReference type="InterPro" id="IPR001242">
    <property type="entry name" value="Condensation_dom"/>
</dbReference>
<dbReference type="InterPro" id="IPR020845">
    <property type="entry name" value="AMP-binding_CS"/>
</dbReference>
<dbReference type="Pfam" id="PF00550">
    <property type="entry name" value="PP-binding"/>
    <property type="match status" value="1"/>
</dbReference>
<evidence type="ECO:0000256" key="2">
    <source>
        <dbReference type="ARBA" id="ARBA00022450"/>
    </source>
</evidence>
<dbReference type="PANTHER" id="PTHR45527">
    <property type="entry name" value="NONRIBOSOMAL PEPTIDE SYNTHETASE"/>
    <property type="match status" value="1"/>
</dbReference>
<dbReference type="GO" id="GO:0044550">
    <property type="term" value="P:secondary metabolite biosynthetic process"/>
    <property type="evidence" value="ECO:0007669"/>
    <property type="project" value="TreeGrafter"/>
</dbReference>
<sequence>KSDMENSQNQLTVESIEVFEQTNYDFNIAILPSSPLSPPSLTVEIKYNANAYDAHLIKRIADHLFNLVKGFSVHKTSALSSLDYLTQEEEKELLVKFNDTDTSYPDDKTFIDLFEDQVERTPNNIAVVFEQTQLTYQELNEKSNQLACYLRENYTIKPDDLIGIKLDRSENMIVAILGILKSGAAYVPIDVNYPQDRIAYIEEDSNCKAVIDENILDNFTKVQDKFSKENLNTIIGADDLAYVIYTSGSTGQPKGVMIENKNLYNYLKWCSDFYFENQQQGDFGLFSSLSFDLTVTSIFLPLIRGHKIKVFNNNWNAHEILLDYISSSNALDIVKLTPSHLELLKDFDLKDIPLKKIIVGGESLLSRQVDEILKANDTLTIYNEYGPTESTVGCMVKVISKDSPITIGKPISNTQIYILDDCLNLLPIGVTGKLYISGAGVGRGYLNKAELTQEKFIENPFIEGEKMYDTGDLGRWLADGDLEFLGRIDHQVKIRGYRIELGEIENVILQYSQDLKQVVVAAKESNDEKVLIAYFTTVNTIDKSALRSFLQERLPDYMVPGFYVELEELPLTPNGKINHKALSGADGEDLIRGEYVAPRNETEQKLVAIWQEVLGIEKVGVTDSFFELGGNSLKVMRLLNTIEKTFLFKMPVSQFFDNPNIESFSSVINTLKLSSSNQNRKSIKI</sequence>
<reference evidence="5 6" key="1">
    <citation type="submission" date="2017-05" db="EMBL/GenBank/DDBJ databases">
        <authorList>
            <person name="Varghese N."/>
            <person name="Submissions S."/>
        </authorList>
    </citation>
    <scope>NUCLEOTIDE SEQUENCE [LARGE SCALE GENOMIC DNA]</scope>
    <source>
        <strain evidence="5 6">DSM 29982</strain>
    </source>
</reference>